<evidence type="ECO:0000256" key="2">
    <source>
        <dbReference type="ARBA" id="ARBA00022801"/>
    </source>
</evidence>
<gene>
    <name evidence="6" type="ORF">PCOR1329_LOCUS3099</name>
</gene>
<dbReference type="Pfam" id="PF00270">
    <property type="entry name" value="DEAD"/>
    <property type="match status" value="1"/>
</dbReference>
<accession>A0ABN9PLJ1</accession>
<keyword evidence="7" id="KW-1185">Reference proteome</keyword>
<comment type="caution">
    <text evidence="6">The sequence shown here is derived from an EMBL/GenBank/DDBJ whole genome shotgun (WGS) entry which is preliminary data.</text>
</comment>
<dbReference type="EMBL" id="CAUYUJ010000784">
    <property type="protein sequence ID" value="CAK0792551.1"/>
    <property type="molecule type" value="Genomic_DNA"/>
</dbReference>
<organism evidence="6 7">
    <name type="scientific">Prorocentrum cordatum</name>
    <dbReference type="NCBI Taxonomy" id="2364126"/>
    <lineage>
        <taxon>Eukaryota</taxon>
        <taxon>Sar</taxon>
        <taxon>Alveolata</taxon>
        <taxon>Dinophyceae</taxon>
        <taxon>Prorocentrales</taxon>
        <taxon>Prorocentraceae</taxon>
        <taxon>Prorocentrum</taxon>
    </lineage>
</organism>
<dbReference type="Proteomes" id="UP001189429">
    <property type="component" value="Unassembled WGS sequence"/>
</dbReference>
<dbReference type="Gene3D" id="3.40.50.300">
    <property type="entry name" value="P-loop containing nucleotide triphosphate hydrolases"/>
    <property type="match status" value="1"/>
</dbReference>
<keyword evidence="1" id="KW-0547">Nucleotide-binding</keyword>
<dbReference type="InterPro" id="IPR014001">
    <property type="entry name" value="Helicase_ATP-bd"/>
</dbReference>
<evidence type="ECO:0000259" key="5">
    <source>
        <dbReference type="SMART" id="SM00487"/>
    </source>
</evidence>
<evidence type="ECO:0000313" key="7">
    <source>
        <dbReference type="Proteomes" id="UP001189429"/>
    </source>
</evidence>
<evidence type="ECO:0000313" key="6">
    <source>
        <dbReference type="EMBL" id="CAK0792551.1"/>
    </source>
</evidence>
<proteinExistence type="predicted"/>
<dbReference type="SUPFAM" id="SSF52540">
    <property type="entry name" value="P-loop containing nucleoside triphosphate hydrolases"/>
    <property type="match status" value="1"/>
</dbReference>
<keyword evidence="2" id="KW-0378">Hydrolase</keyword>
<dbReference type="CDD" id="cd17917">
    <property type="entry name" value="DEXHc_RHA-like"/>
    <property type="match status" value="1"/>
</dbReference>
<keyword evidence="4" id="KW-0067">ATP-binding</keyword>
<dbReference type="PANTHER" id="PTHR18934:SF99">
    <property type="entry name" value="ATP-DEPENDENT RNA HELICASE DHX37-RELATED"/>
    <property type="match status" value="1"/>
</dbReference>
<feature type="non-terminal residue" evidence="6">
    <location>
        <position position="1"/>
    </location>
</feature>
<evidence type="ECO:0000256" key="1">
    <source>
        <dbReference type="ARBA" id="ARBA00022741"/>
    </source>
</evidence>
<dbReference type="PANTHER" id="PTHR18934">
    <property type="entry name" value="ATP-DEPENDENT RNA HELICASE"/>
    <property type="match status" value="1"/>
</dbReference>
<protein>
    <recommendedName>
        <fullName evidence="5">Helicase ATP-binding domain-containing protein</fullName>
    </recommendedName>
</protein>
<name>A0ABN9PLJ1_9DINO</name>
<feature type="domain" description="Helicase ATP-binding" evidence="5">
    <location>
        <begin position="301"/>
        <end position="524"/>
    </location>
</feature>
<reference evidence="6" key="1">
    <citation type="submission" date="2023-10" db="EMBL/GenBank/DDBJ databases">
        <authorList>
            <person name="Chen Y."/>
            <person name="Shah S."/>
            <person name="Dougan E. K."/>
            <person name="Thang M."/>
            <person name="Chan C."/>
        </authorList>
    </citation>
    <scope>NUCLEOTIDE SEQUENCE [LARGE SCALE GENOMIC DNA]</scope>
</reference>
<evidence type="ECO:0000256" key="4">
    <source>
        <dbReference type="ARBA" id="ARBA00022840"/>
    </source>
</evidence>
<sequence>GSPLGACRLGYSASALASRASFARGPATHPAMSGLPSACQGQGGKLTHVRAFGKSLRDLHRRLHSGGDGPENLEGLRGVIQKLRSCDSCPRCKEDWSSRGLAGPLDDCWRALQETGSPATQPRRALLEAVEKFYEQTTVNLQVSNEDSSQLWFTQNSVKAVFTHGAHKGQRVSDLVEEIVESGEEQITKFKLIAVFHHGRYKCLCNRRLWAVREASKRLGFPLRVHVDVHPLLSGAKFVDGADGKATDVLLKFEGLHTTTSNGARVRVRPDPPRDSIEAPVDWLLKYQGGRDVDGTPLRTSVLPLLPRLPAIARYIVEGPQRVILMSGSTGCGKSTQVTQAVYDHVRQRDGRGRGPSVVCTQPRRLAACSLDEQVNTDRRFREVWPEEVAGLRITAHQIQGDSTKTGDTRLFSSSVFCTAGVLLQMLKRDGKQGVREFQYIFLDEVHERTIDDVGGPAHEFLVHSEILGGHVCQGDRDVSHPGLGEFTRLLPQSFSGMPALGRRFMCRPRRPTGVFRGPAVANFSGLRGLGAPR</sequence>
<evidence type="ECO:0000256" key="3">
    <source>
        <dbReference type="ARBA" id="ARBA00022806"/>
    </source>
</evidence>
<dbReference type="InterPro" id="IPR011545">
    <property type="entry name" value="DEAD/DEAH_box_helicase_dom"/>
</dbReference>
<keyword evidence="3" id="KW-0347">Helicase</keyword>
<dbReference type="SMART" id="SM00487">
    <property type="entry name" value="DEXDc"/>
    <property type="match status" value="1"/>
</dbReference>
<dbReference type="InterPro" id="IPR027417">
    <property type="entry name" value="P-loop_NTPase"/>
</dbReference>